<keyword evidence="1" id="KW-0472">Membrane</keyword>
<proteinExistence type="predicted"/>
<name>A0ABN9VDR0_9DINO</name>
<dbReference type="EMBL" id="CAUYUJ010017043">
    <property type="protein sequence ID" value="CAK0871184.1"/>
    <property type="molecule type" value="Genomic_DNA"/>
</dbReference>
<keyword evidence="3" id="KW-1185">Reference proteome</keyword>
<evidence type="ECO:0000313" key="2">
    <source>
        <dbReference type="EMBL" id="CAK0871184.1"/>
    </source>
</evidence>
<accession>A0ABN9VDR0</accession>
<evidence type="ECO:0000256" key="1">
    <source>
        <dbReference type="SAM" id="Phobius"/>
    </source>
</evidence>
<reference evidence="2" key="1">
    <citation type="submission" date="2023-10" db="EMBL/GenBank/DDBJ databases">
        <authorList>
            <person name="Chen Y."/>
            <person name="Shah S."/>
            <person name="Dougan E. K."/>
            <person name="Thang M."/>
            <person name="Chan C."/>
        </authorList>
    </citation>
    <scope>NUCLEOTIDE SEQUENCE [LARGE SCALE GENOMIC DNA]</scope>
</reference>
<keyword evidence="1" id="KW-0812">Transmembrane</keyword>
<gene>
    <name evidence="2" type="ORF">PCOR1329_LOCUS57088</name>
</gene>
<sequence>MAVMKALASLMERCCLYTSCSLALLPLSSKTSLEGSDPTCVTAEVILQKLVEFQCGVSEVSCVYKMDGDCDDWRRRDNHSQSSSTVCMPRFIKDATCKPSTQCGYIQDNAFMKFHDFDCSITATSVFPPRVDGTIKCKPSFTTAGILVILAAVVLGLSCCGGCTWWCCCRSRRR</sequence>
<feature type="transmembrane region" description="Helical" evidence="1">
    <location>
        <begin position="144"/>
        <end position="168"/>
    </location>
</feature>
<evidence type="ECO:0000313" key="3">
    <source>
        <dbReference type="Proteomes" id="UP001189429"/>
    </source>
</evidence>
<keyword evidence="1" id="KW-1133">Transmembrane helix</keyword>
<comment type="caution">
    <text evidence="2">The sequence shown here is derived from an EMBL/GenBank/DDBJ whole genome shotgun (WGS) entry which is preliminary data.</text>
</comment>
<dbReference type="Proteomes" id="UP001189429">
    <property type="component" value="Unassembled WGS sequence"/>
</dbReference>
<organism evidence="2 3">
    <name type="scientific">Prorocentrum cordatum</name>
    <dbReference type="NCBI Taxonomy" id="2364126"/>
    <lineage>
        <taxon>Eukaryota</taxon>
        <taxon>Sar</taxon>
        <taxon>Alveolata</taxon>
        <taxon>Dinophyceae</taxon>
        <taxon>Prorocentrales</taxon>
        <taxon>Prorocentraceae</taxon>
        <taxon>Prorocentrum</taxon>
    </lineage>
</organism>
<protein>
    <submittedName>
        <fullName evidence="2">Uncharacterized protein</fullName>
    </submittedName>
</protein>